<dbReference type="EMBL" id="DUJP01000030">
    <property type="protein sequence ID" value="HII47520.1"/>
    <property type="molecule type" value="Genomic_DNA"/>
</dbReference>
<dbReference type="RefSeq" id="WP_128621545.1">
    <property type="nucleotide sequence ID" value="NZ_DUJP01000030.1"/>
</dbReference>
<dbReference type="InterPro" id="IPR029028">
    <property type="entry name" value="Alpha/beta_knot_MTases"/>
</dbReference>
<accession>A0A832SSV7</accession>
<reference evidence="1" key="1">
    <citation type="journal article" date="2020" name="bioRxiv">
        <title>A rank-normalized archaeal taxonomy based on genome phylogeny resolves widespread incomplete and uneven classifications.</title>
        <authorList>
            <person name="Rinke C."/>
            <person name="Chuvochina M."/>
            <person name="Mussig A.J."/>
            <person name="Chaumeil P.-A."/>
            <person name="Waite D.W."/>
            <person name="Whitman W.B."/>
            <person name="Parks D.H."/>
            <person name="Hugenholtz P."/>
        </authorList>
    </citation>
    <scope>NUCLEOTIDE SEQUENCE</scope>
    <source>
        <strain evidence="1">UBA8839</strain>
    </source>
</reference>
<organism evidence="1 2">
    <name type="scientific">Pyrobaculum aerophilum</name>
    <dbReference type="NCBI Taxonomy" id="13773"/>
    <lineage>
        <taxon>Archaea</taxon>
        <taxon>Thermoproteota</taxon>
        <taxon>Thermoprotei</taxon>
        <taxon>Thermoproteales</taxon>
        <taxon>Thermoproteaceae</taxon>
        <taxon>Pyrobaculum</taxon>
    </lineage>
</organism>
<name>A0A832SSV7_9CREN</name>
<comment type="caution">
    <text evidence="1">The sequence shown here is derived from an EMBL/GenBank/DDBJ whole genome shotgun (WGS) entry which is preliminary data.</text>
</comment>
<evidence type="ECO:0000313" key="2">
    <source>
        <dbReference type="Proteomes" id="UP000651120"/>
    </source>
</evidence>
<protein>
    <submittedName>
        <fullName evidence="1">Uncharacterized protein</fullName>
    </submittedName>
</protein>
<gene>
    <name evidence="1" type="ORF">HA333_08810</name>
</gene>
<sequence length="159" mass="17662">MRRFLIITSYGKFNELPHIHGKILVAALLVSNGVRKDAEAVFYLKDLDKTVKIVGSRVKRLFPDEDSAIGFLKKAFTQGGQTGVITRKGPRDLTTGLVIGPAQGGKCLPKPPYTYVIQIEQFDVKLDCGLNIGWLPPHHQIVVVNITTDRLLESRQIVL</sequence>
<dbReference type="Proteomes" id="UP000651120">
    <property type="component" value="Unassembled WGS sequence"/>
</dbReference>
<dbReference type="SUPFAM" id="SSF75217">
    <property type="entry name" value="alpha/beta knot"/>
    <property type="match status" value="1"/>
</dbReference>
<dbReference type="GeneID" id="1464062"/>
<dbReference type="Gene3D" id="3.40.1280.10">
    <property type="match status" value="1"/>
</dbReference>
<proteinExistence type="predicted"/>
<dbReference type="AlphaFoldDB" id="A0A832SSV7"/>
<dbReference type="InterPro" id="IPR029026">
    <property type="entry name" value="tRNA_m1G_MTases_N"/>
</dbReference>
<evidence type="ECO:0000313" key="1">
    <source>
        <dbReference type="EMBL" id="HII47520.1"/>
    </source>
</evidence>